<evidence type="ECO:0000256" key="3">
    <source>
        <dbReference type="ARBA" id="ARBA00022989"/>
    </source>
</evidence>
<comment type="subcellular location">
    <subcellularLocation>
        <location evidence="1">Membrane</location>
    </subcellularLocation>
</comment>
<reference evidence="7 8" key="1">
    <citation type="journal article" date="2024" name="Nat. Commun.">
        <title>Phylogenomics reveals the evolutionary origins of lichenization in chlorophyte algae.</title>
        <authorList>
            <person name="Puginier C."/>
            <person name="Libourel C."/>
            <person name="Otte J."/>
            <person name="Skaloud P."/>
            <person name="Haon M."/>
            <person name="Grisel S."/>
            <person name="Petersen M."/>
            <person name="Berrin J.G."/>
            <person name="Delaux P.M."/>
            <person name="Dal Grande F."/>
            <person name="Keller J."/>
        </authorList>
    </citation>
    <scope>NUCLEOTIDE SEQUENCE [LARGE SCALE GENOMIC DNA]</scope>
    <source>
        <strain evidence="7 8">SAG 2036</strain>
    </source>
</reference>
<sequence>MNPSLYSSVRGAATAEKDTEKEEQSEGQPSSRSPDNEPPSTSGSSPQQGEGELDLGAQLKKLRSDKPPVQTSGGIQGILEETLLIEWPKPLQAIKDTVLVISILAGTTVFLFVANSIFAELSAKYLRH</sequence>
<dbReference type="GO" id="GO:0009306">
    <property type="term" value="P:protein secretion"/>
    <property type="evidence" value="ECO:0007669"/>
    <property type="project" value="InterPro"/>
</dbReference>
<feature type="transmembrane region" description="Helical" evidence="6">
    <location>
        <begin position="98"/>
        <end position="118"/>
    </location>
</feature>
<keyword evidence="4 6" id="KW-0472">Membrane</keyword>
<accession>A0AAW1PQJ0</accession>
<evidence type="ECO:0000313" key="8">
    <source>
        <dbReference type="Proteomes" id="UP001465755"/>
    </source>
</evidence>
<dbReference type="PANTHER" id="PTHR37240:SF1">
    <property type="entry name" value="PREPROTEIN TRANSLOCASE SUBUNIT SECE1"/>
    <property type="match status" value="1"/>
</dbReference>
<dbReference type="GO" id="GO:0008320">
    <property type="term" value="F:protein transmembrane transporter activity"/>
    <property type="evidence" value="ECO:0007669"/>
    <property type="project" value="InterPro"/>
</dbReference>
<dbReference type="GO" id="GO:0009535">
    <property type="term" value="C:chloroplast thylakoid membrane"/>
    <property type="evidence" value="ECO:0007669"/>
    <property type="project" value="TreeGrafter"/>
</dbReference>
<organism evidence="7 8">
    <name type="scientific">Symbiochloris irregularis</name>
    <dbReference type="NCBI Taxonomy" id="706552"/>
    <lineage>
        <taxon>Eukaryota</taxon>
        <taxon>Viridiplantae</taxon>
        <taxon>Chlorophyta</taxon>
        <taxon>core chlorophytes</taxon>
        <taxon>Trebouxiophyceae</taxon>
        <taxon>Trebouxiales</taxon>
        <taxon>Trebouxiaceae</taxon>
        <taxon>Symbiochloris</taxon>
    </lineage>
</organism>
<feature type="region of interest" description="Disordered" evidence="5">
    <location>
        <begin position="1"/>
        <end position="56"/>
    </location>
</feature>
<dbReference type="AlphaFoldDB" id="A0AAW1PQJ0"/>
<evidence type="ECO:0008006" key="9">
    <source>
        <dbReference type="Google" id="ProtNLM"/>
    </source>
</evidence>
<dbReference type="InterPro" id="IPR055330">
    <property type="entry name" value="SECE1-like"/>
</dbReference>
<protein>
    <recommendedName>
        <fullName evidence="9">Preprotein translocase subunit SecE</fullName>
    </recommendedName>
</protein>
<keyword evidence="8" id="KW-1185">Reference proteome</keyword>
<evidence type="ECO:0000256" key="4">
    <source>
        <dbReference type="ARBA" id="ARBA00023136"/>
    </source>
</evidence>
<evidence type="ECO:0000256" key="6">
    <source>
        <dbReference type="SAM" id="Phobius"/>
    </source>
</evidence>
<gene>
    <name evidence="7" type="ORF">WJX73_005627</name>
</gene>
<feature type="compositionally biased region" description="Low complexity" evidence="5">
    <location>
        <begin position="38"/>
        <end position="50"/>
    </location>
</feature>
<dbReference type="NCBIfam" id="TIGR00964">
    <property type="entry name" value="secE_bact"/>
    <property type="match status" value="1"/>
</dbReference>
<dbReference type="Proteomes" id="UP001465755">
    <property type="component" value="Unassembled WGS sequence"/>
</dbReference>
<feature type="compositionally biased region" description="Basic and acidic residues" evidence="5">
    <location>
        <begin position="15"/>
        <end position="24"/>
    </location>
</feature>
<evidence type="ECO:0000256" key="1">
    <source>
        <dbReference type="ARBA" id="ARBA00004370"/>
    </source>
</evidence>
<name>A0AAW1PQJ0_9CHLO</name>
<dbReference type="PANTHER" id="PTHR37240">
    <property type="entry name" value="PREPROTEIN TRANSLOCASE SUBUNIT SECE1"/>
    <property type="match status" value="1"/>
</dbReference>
<comment type="caution">
    <text evidence="7">The sequence shown here is derived from an EMBL/GenBank/DDBJ whole genome shotgun (WGS) entry which is preliminary data.</text>
</comment>
<proteinExistence type="predicted"/>
<keyword evidence="2 6" id="KW-0812">Transmembrane</keyword>
<evidence type="ECO:0000256" key="5">
    <source>
        <dbReference type="SAM" id="MobiDB-lite"/>
    </source>
</evidence>
<dbReference type="InterPro" id="IPR005807">
    <property type="entry name" value="SecE_bac"/>
</dbReference>
<keyword evidence="3 6" id="KW-1133">Transmembrane helix</keyword>
<dbReference type="EMBL" id="JALJOQ010000012">
    <property type="protein sequence ID" value="KAK9811007.1"/>
    <property type="molecule type" value="Genomic_DNA"/>
</dbReference>
<evidence type="ECO:0000256" key="2">
    <source>
        <dbReference type="ARBA" id="ARBA00022692"/>
    </source>
</evidence>
<evidence type="ECO:0000313" key="7">
    <source>
        <dbReference type="EMBL" id="KAK9811007.1"/>
    </source>
</evidence>